<reference evidence="8" key="1">
    <citation type="submission" date="2011-10" db="EMBL/GenBank/DDBJ databases">
        <title>The complete genome of chromosome of Thermovirga lienii DSM 17291.</title>
        <authorList>
            <consortium name="US DOE Joint Genome Institute (JGI-PGF)"/>
            <person name="Lucas S."/>
            <person name="Copeland A."/>
            <person name="Lapidus A."/>
            <person name="Glavina del Rio T."/>
            <person name="Dalin E."/>
            <person name="Tice H."/>
            <person name="Bruce D."/>
            <person name="Goodwin L."/>
            <person name="Pitluck S."/>
            <person name="Peters L."/>
            <person name="Mikhailova N."/>
            <person name="Saunders E."/>
            <person name="Kyrpides N."/>
            <person name="Mavromatis K."/>
            <person name="Ivanova N."/>
            <person name="Last F.I."/>
            <person name="Brettin T."/>
            <person name="Detter J.C."/>
            <person name="Han C."/>
            <person name="Larimer F."/>
            <person name="Land M."/>
            <person name="Hauser L."/>
            <person name="Markowitz V."/>
            <person name="Cheng J.-F."/>
            <person name="Hugenholtz P."/>
            <person name="Woyke T."/>
            <person name="Wu D."/>
            <person name="Spring S."/>
            <person name="Schroeder M."/>
            <person name="Brambilla E.-M."/>
            <person name="Klenk H.-P."/>
            <person name="Eisen J.A."/>
        </authorList>
    </citation>
    <scope>NUCLEOTIDE SEQUENCE [LARGE SCALE GENOMIC DNA]</scope>
    <source>
        <strain evidence="8">ATCC BAA-1197 / DSM 17291 / Cas60314</strain>
    </source>
</reference>
<reference evidence="7 8" key="2">
    <citation type="journal article" date="2012" name="Stand. Genomic Sci.">
        <title>Genome sequence of the moderately thermophilic, amino-acid-degrading and sulfur-reducing bacterium Thermovirga lienii type strain (Cas60314(T)).</title>
        <authorList>
            <person name="Goker M."/>
            <person name="Saunders E."/>
            <person name="Lapidus A."/>
            <person name="Nolan M."/>
            <person name="Lucas S."/>
            <person name="Hammon N."/>
            <person name="Deshpande S."/>
            <person name="Cheng J.F."/>
            <person name="Han C."/>
            <person name="Tapia R."/>
            <person name="Goodwin L.A."/>
            <person name="Pitluck S."/>
            <person name="Liolios K."/>
            <person name="Mavromatis K."/>
            <person name="Pagani I."/>
            <person name="Ivanova N."/>
            <person name="Mikhailova N."/>
            <person name="Pati A."/>
            <person name="Chen A."/>
            <person name="Palaniappan K."/>
            <person name="Land M."/>
            <person name="Chang Y.J."/>
            <person name="Jeffries C.D."/>
            <person name="Brambilla E.M."/>
            <person name="Rohde M."/>
            <person name="Spring S."/>
            <person name="Detter J.C."/>
            <person name="Woyke T."/>
            <person name="Bristow J."/>
            <person name="Eisen J.A."/>
            <person name="Markowitz V."/>
            <person name="Hugenholtz P."/>
            <person name="Kyrpides N.C."/>
            <person name="Klenk H.P."/>
        </authorList>
    </citation>
    <scope>NUCLEOTIDE SEQUENCE [LARGE SCALE GENOMIC DNA]</scope>
    <source>
        <strain evidence="8">ATCC BAA-1197 / DSM 17291 / Cas60314</strain>
    </source>
</reference>
<dbReference type="KEGG" id="tli:Tlie_1643"/>
<evidence type="ECO:0000256" key="3">
    <source>
        <dbReference type="ARBA" id="ARBA00022692"/>
    </source>
</evidence>
<dbReference type="InterPro" id="IPR051611">
    <property type="entry name" value="ECF_transporter_component"/>
</dbReference>
<accession>G7V834</accession>
<dbReference type="GO" id="GO:0043190">
    <property type="term" value="C:ATP-binding cassette (ABC) transporter complex"/>
    <property type="evidence" value="ECO:0007669"/>
    <property type="project" value="InterPro"/>
</dbReference>
<comment type="subcellular location">
    <subcellularLocation>
        <location evidence="1">Cell membrane</location>
        <topology evidence="1">Multi-pass membrane protein</topology>
    </subcellularLocation>
</comment>
<evidence type="ECO:0000256" key="6">
    <source>
        <dbReference type="SAM" id="Phobius"/>
    </source>
</evidence>
<dbReference type="STRING" id="580340.Tlie_1643"/>
<dbReference type="EMBL" id="CP003096">
    <property type="protein sequence ID" value="AER67365.1"/>
    <property type="molecule type" value="Genomic_DNA"/>
</dbReference>
<evidence type="ECO:0000256" key="5">
    <source>
        <dbReference type="ARBA" id="ARBA00023136"/>
    </source>
</evidence>
<dbReference type="HOGENOM" id="CLU_056469_1_3_0"/>
<dbReference type="Pfam" id="PF02361">
    <property type="entry name" value="CbiQ"/>
    <property type="match status" value="1"/>
</dbReference>
<keyword evidence="4 6" id="KW-1133">Transmembrane helix</keyword>
<evidence type="ECO:0000256" key="2">
    <source>
        <dbReference type="ARBA" id="ARBA00022475"/>
    </source>
</evidence>
<proteinExistence type="predicted"/>
<protein>
    <submittedName>
        <fullName evidence="7">Cobalt ABC transporter, inner membrane subunit CbiQ</fullName>
    </submittedName>
</protein>
<dbReference type="PANTHER" id="PTHR34857:SF2">
    <property type="entry name" value="SLL0384 PROTEIN"/>
    <property type="match status" value="1"/>
</dbReference>
<dbReference type="CDD" id="cd16914">
    <property type="entry name" value="EcfT"/>
    <property type="match status" value="1"/>
</dbReference>
<dbReference type="InterPro" id="IPR012809">
    <property type="entry name" value="ECF_CbiQ"/>
</dbReference>
<dbReference type="OrthoDB" id="4533at2"/>
<feature type="transmembrane region" description="Helical" evidence="6">
    <location>
        <begin position="29"/>
        <end position="61"/>
    </location>
</feature>
<name>G7V834_THELD</name>
<keyword evidence="3 6" id="KW-0812">Transmembrane</keyword>
<keyword evidence="8" id="KW-1185">Reference proteome</keyword>
<organism evidence="7 8">
    <name type="scientific">Thermovirga lienii (strain ATCC BAA-1197 / DSM 17291 / Cas60314)</name>
    <dbReference type="NCBI Taxonomy" id="580340"/>
    <lineage>
        <taxon>Bacteria</taxon>
        <taxon>Thermotogati</taxon>
        <taxon>Synergistota</taxon>
        <taxon>Synergistia</taxon>
        <taxon>Synergistales</taxon>
        <taxon>Thermovirgaceae</taxon>
        <taxon>Thermovirga</taxon>
    </lineage>
</organism>
<keyword evidence="2" id="KW-1003">Cell membrane</keyword>
<dbReference type="AlphaFoldDB" id="G7V834"/>
<dbReference type="PANTHER" id="PTHR34857">
    <property type="entry name" value="SLL0384 PROTEIN"/>
    <property type="match status" value="1"/>
</dbReference>
<evidence type="ECO:0000256" key="4">
    <source>
        <dbReference type="ARBA" id="ARBA00022989"/>
    </source>
</evidence>
<evidence type="ECO:0000256" key="1">
    <source>
        <dbReference type="ARBA" id="ARBA00004651"/>
    </source>
</evidence>
<dbReference type="InterPro" id="IPR003339">
    <property type="entry name" value="ABC/ECF_trnsptr_transmembrane"/>
</dbReference>
<keyword evidence="5 6" id="KW-0472">Membrane</keyword>
<sequence>MAKQIDIAQDPSLLNGSSYLHLMDPRLKVLASFILALSVALTRDWGSLVLLLGLSTLLVFWSRIPLTKVIRRLAAFDSVLIILWLTLPFSAGGEKVYLGGVSIYAEGIKLALAITLRSNAAFLGFLALLGTTPIHENLKALRALGIPHKLVLLLHFTYRYGHVLMQEAIKVQQAMALRGFQPGFNLFTMKTYGNFVGVIFLKAFKRAERVTQAMVLRGFEGTFPELAAPKRMSFKEVASCAVLCLLFWGCTLV</sequence>
<dbReference type="Proteomes" id="UP000005868">
    <property type="component" value="Chromosome"/>
</dbReference>
<feature type="transmembrane region" description="Helical" evidence="6">
    <location>
        <begin position="110"/>
        <end position="129"/>
    </location>
</feature>
<gene>
    <name evidence="7" type="ordered locus">Tlie_1643</name>
</gene>
<dbReference type="GO" id="GO:0006824">
    <property type="term" value="P:cobalt ion transport"/>
    <property type="evidence" value="ECO:0007669"/>
    <property type="project" value="InterPro"/>
</dbReference>
<dbReference type="NCBIfam" id="TIGR02454">
    <property type="entry name" value="ECF_T_CbiQ"/>
    <property type="match status" value="1"/>
</dbReference>
<feature type="transmembrane region" description="Helical" evidence="6">
    <location>
        <begin position="73"/>
        <end position="90"/>
    </location>
</feature>
<dbReference type="eggNOG" id="COG0619">
    <property type="taxonomic scope" value="Bacteria"/>
</dbReference>
<evidence type="ECO:0000313" key="8">
    <source>
        <dbReference type="Proteomes" id="UP000005868"/>
    </source>
</evidence>
<evidence type="ECO:0000313" key="7">
    <source>
        <dbReference type="EMBL" id="AER67365.1"/>
    </source>
</evidence>